<dbReference type="InterPro" id="IPR023335">
    <property type="entry name" value="ATP12_ortho_dom_sf"/>
</dbReference>
<proteinExistence type="inferred from homology"/>
<evidence type="ECO:0000313" key="5">
    <source>
        <dbReference type="Proteomes" id="UP000056968"/>
    </source>
</evidence>
<name>A0A0S3F1S9_9SPHN</name>
<gene>
    <name evidence="4" type="ORF">ATN00_16465</name>
</gene>
<dbReference type="SUPFAM" id="SSF160909">
    <property type="entry name" value="ATP12-like"/>
    <property type="match status" value="1"/>
</dbReference>
<protein>
    <submittedName>
        <fullName evidence="4">ATPase</fullName>
    </submittedName>
</protein>
<dbReference type="EMBL" id="CP013264">
    <property type="protein sequence ID" value="ALR21653.1"/>
    <property type="molecule type" value="Genomic_DNA"/>
</dbReference>
<dbReference type="InterPro" id="IPR042272">
    <property type="entry name" value="ATP12_ATP_synth-F1-assembly_N"/>
</dbReference>
<evidence type="ECO:0000256" key="3">
    <source>
        <dbReference type="ARBA" id="ARBA00023186"/>
    </source>
</evidence>
<dbReference type="STRING" id="1332080.ATN00_16465"/>
<comment type="similarity">
    <text evidence="1">Belongs to the ATP12 family.</text>
</comment>
<dbReference type="InterPro" id="IPR011419">
    <property type="entry name" value="ATP12_ATP_synth-F1-assembly"/>
</dbReference>
<dbReference type="RefSeq" id="WP_062066510.1">
    <property type="nucleotide sequence ID" value="NZ_CP013264.1"/>
</dbReference>
<dbReference type="AlphaFoldDB" id="A0A0S3F1S9"/>
<dbReference type="Proteomes" id="UP000056968">
    <property type="component" value="Chromosome"/>
</dbReference>
<dbReference type="PANTHER" id="PTHR21013:SF10">
    <property type="entry name" value="ATP SYNTHASE MITOCHONDRIAL F1 COMPLEX ASSEMBLY FACTOR 2"/>
    <property type="match status" value="1"/>
</dbReference>
<keyword evidence="5" id="KW-1185">Reference proteome</keyword>
<evidence type="ECO:0000313" key="4">
    <source>
        <dbReference type="EMBL" id="ALR21653.1"/>
    </source>
</evidence>
<dbReference type="OrthoDB" id="9797825at2"/>
<dbReference type="PANTHER" id="PTHR21013">
    <property type="entry name" value="ATP SYNTHASE MITOCHONDRIAL F1 COMPLEX ASSEMBLY FACTOR 2/ATP12 PROTEIN, MITOCHONDRIAL PRECURSOR"/>
    <property type="match status" value="1"/>
</dbReference>
<dbReference type="GO" id="GO:0043461">
    <property type="term" value="P:proton-transporting ATP synthase complex assembly"/>
    <property type="evidence" value="ECO:0007669"/>
    <property type="project" value="InterPro"/>
</dbReference>
<accession>A0A0S3F1S9</accession>
<organism evidence="4 5">
    <name type="scientific">Sphingobium baderi</name>
    <dbReference type="NCBI Taxonomy" id="1332080"/>
    <lineage>
        <taxon>Bacteria</taxon>
        <taxon>Pseudomonadati</taxon>
        <taxon>Pseudomonadota</taxon>
        <taxon>Alphaproteobacteria</taxon>
        <taxon>Sphingomonadales</taxon>
        <taxon>Sphingomonadaceae</taxon>
        <taxon>Sphingobium</taxon>
    </lineage>
</organism>
<evidence type="ECO:0000256" key="2">
    <source>
        <dbReference type="ARBA" id="ARBA00022946"/>
    </source>
</evidence>
<dbReference type="KEGG" id="sbd:ATN00_16465"/>
<dbReference type="Gene3D" id="3.30.2180.10">
    <property type="entry name" value="ATP12-like"/>
    <property type="match status" value="1"/>
</dbReference>
<reference evidence="4 5" key="1">
    <citation type="submission" date="2015-11" db="EMBL/GenBank/DDBJ databases">
        <title>A Two-component Flavoprotein Monooxygenase System MeaXY Responsible for para-Hydroxylation of 2-Methyl-6-ethylaniline and 2,6-Diethylaniline in Sphingobium baderi DE-13.</title>
        <authorList>
            <person name="Cheng M."/>
            <person name="Meng Q."/>
            <person name="Yang Y."/>
            <person name="Chu C."/>
            <person name="Yan X."/>
            <person name="He J."/>
            <person name="Li S."/>
        </authorList>
    </citation>
    <scope>NUCLEOTIDE SEQUENCE [LARGE SCALE GENOMIC DNA]</scope>
    <source>
        <strain evidence="4 5">DE-13</strain>
    </source>
</reference>
<evidence type="ECO:0000256" key="1">
    <source>
        <dbReference type="ARBA" id="ARBA00008231"/>
    </source>
</evidence>
<sequence>MRRFYKDAAIVPGDAGFEIQLDGRPVRTPARALLSLPNAALAQAVAEEWRRQGDSIDPRAMPFTGLANAAIDQIAPAREAFAAGVARYAETDLLCYRAEGPDRLVARQAAAWNPLLDWARTRYDVTFRVTQGIIHIAQPPETLERLATTVAAFDPFTLAGLSTLVTLSGSLVCGLAVVDGAHDPKAVWAAAEIDEAWQVEQWGEDAEAAARTDLRREQFSTNCAFCALTRA</sequence>
<keyword evidence="2" id="KW-0809">Transit peptide</keyword>
<keyword evidence="3" id="KW-0143">Chaperone</keyword>
<dbReference type="Gene3D" id="1.10.3580.10">
    <property type="entry name" value="ATP12 ATPase"/>
    <property type="match status" value="1"/>
</dbReference>
<dbReference type="Pfam" id="PF07542">
    <property type="entry name" value="ATP12"/>
    <property type="match status" value="1"/>
</dbReference>